<dbReference type="EMBL" id="WTXG01000028">
    <property type="protein sequence ID" value="KAI0298483.1"/>
    <property type="molecule type" value="Genomic_DNA"/>
</dbReference>
<dbReference type="Proteomes" id="UP001203297">
    <property type="component" value="Unassembled WGS sequence"/>
</dbReference>
<sequence length="53" mass="6202">MSFFSFSSCPGFLFILRIVMYYFGCSFIHRLGFALVPWPSDFEVNYFPGFEPS</sequence>
<keyword evidence="1" id="KW-0472">Membrane</keyword>
<evidence type="ECO:0000256" key="1">
    <source>
        <dbReference type="SAM" id="Phobius"/>
    </source>
</evidence>
<organism evidence="2 3">
    <name type="scientific">Multifurca ochricompacta</name>
    <dbReference type="NCBI Taxonomy" id="376703"/>
    <lineage>
        <taxon>Eukaryota</taxon>
        <taxon>Fungi</taxon>
        <taxon>Dikarya</taxon>
        <taxon>Basidiomycota</taxon>
        <taxon>Agaricomycotina</taxon>
        <taxon>Agaricomycetes</taxon>
        <taxon>Russulales</taxon>
        <taxon>Russulaceae</taxon>
        <taxon>Multifurca</taxon>
    </lineage>
</organism>
<feature type="transmembrane region" description="Helical" evidence="1">
    <location>
        <begin position="12"/>
        <end position="36"/>
    </location>
</feature>
<evidence type="ECO:0000313" key="2">
    <source>
        <dbReference type="EMBL" id="KAI0298483.1"/>
    </source>
</evidence>
<gene>
    <name evidence="2" type="ORF">B0F90DRAFT_1732816</name>
</gene>
<dbReference type="AlphaFoldDB" id="A0AAD4QMH8"/>
<proteinExistence type="predicted"/>
<keyword evidence="1" id="KW-1133">Transmembrane helix</keyword>
<name>A0AAD4QMH8_9AGAM</name>
<reference evidence="2" key="1">
    <citation type="journal article" date="2022" name="New Phytol.">
        <title>Evolutionary transition to the ectomycorrhizal habit in the genomes of a hyperdiverse lineage of mushroom-forming fungi.</title>
        <authorList>
            <person name="Looney B."/>
            <person name="Miyauchi S."/>
            <person name="Morin E."/>
            <person name="Drula E."/>
            <person name="Courty P.E."/>
            <person name="Kohler A."/>
            <person name="Kuo A."/>
            <person name="LaButti K."/>
            <person name="Pangilinan J."/>
            <person name="Lipzen A."/>
            <person name="Riley R."/>
            <person name="Andreopoulos W."/>
            <person name="He G."/>
            <person name="Johnson J."/>
            <person name="Nolan M."/>
            <person name="Tritt A."/>
            <person name="Barry K.W."/>
            <person name="Grigoriev I.V."/>
            <person name="Nagy L.G."/>
            <person name="Hibbett D."/>
            <person name="Henrissat B."/>
            <person name="Matheny P.B."/>
            <person name="Labbe J."/>
            <person name="Martin F.M."/>
        </authorList>
    </citation>
    <scope>NUCLEOTIDE SEQUENCE</scope>
    <source>
        <strain evidence="2">BPL690</strain>
    </source>
</reference>
<comment type="caution">
    <text evidence="2">The sequence shown here is derived from an EMBL/GenBank/DDBJ whole genome shotgun (WGS) entry which is preliminary data.</text>
</comment>
<accession>A0AAD4QMH8</accession>
<keyword evidence="3" id="KW-1185">Reference proteome</keyword>
<keyword evidence="1" id="KW-0812">Transmembrane</keyword>
<evidence type="ECO:0000313" key="3">
    <source>
        <dbReference type="Proteomes" id="UP001203297"/>
    </source>
</evidence>
<protein>
    <submittedName>
        <fullName evidence="2">Uncharacterized protein</fullName>
    </submittedName>
</protein>